<keyword evidence="2" id="KW-1185">Reference proteome</keyword>
<name>A0A8X6NCR0_NEPPI</name>
<dbReference type="Proteomes" id="UP000887013">
    <property type="component" value="Unassembled WGS sequence"/>
</dbReference>
<protein>
    <submittedName>
        <fullName evidence="1">Uncharacterized protein</fullName>
    </submittedName>
</protein>
<proteinExistence type="predicted"/>
<reference evidence="1" key="1">
    <citation type="submission" date="2020-08" db="EMBL/GenBank/DDBJ databases">
        <title>Multicomponent nature underlies the extraordinary mechanical properties of spider dragline silk.</title>
        <authorList>
            <person name="Kono N."/>
            <person name="Nakamura H."/>
            <person name="Mori M."/>
            <person name="Yoshida Y."/>
            <person name="Ohtoshi R."/>
            <person name="Malay A.D."/>
            <person name="Moran D.A.P."/>
            <person name="Tomita M."/>
            <person name="Numata K."/>
            <person name="Arakawa K."/>
        </authorList>
    </citation>
    <scope>NUCLEOTIDE SEQUENCE</scope>
</reference>
<gene>
    <name evidence="1" type="ORF">NPIL_101891</name>
</gene>
<organism evidence="1 2">
    <name type="scientific">Nephila pilipes</name>
    <name type="common">Giant wood spider</name>
    <name type="synonym">Nephila maculata</name>
    <dbReference type="NCBI Taxonomy" id="299642"/>
    <lineage>
        <taxon>Eukaryota</taxon>
        <taxon>Metazoa</taxon>
        <taxon>Ecdysozoa</taxon>
        <taxon>Arthropoda</taxon>
        <taxon>Chelicerata</taxon>
        <taxon>Arachnida</taxon>
        <taxon>Araneae</taxon>
        <taxon>Araneomorphae</taxon>
        <taxon>Entelegynae</taxon>
        <taxon>Araneoidea</taxon>
        <taxon>Nephilidae</taxon>
        <taxon>Nephila</taxon>
    </lineage>
</organism>
<evidence type="ECO:0000313" key="1">
    <source>
        <dbReference type="EMBL" id="GFT08026.1"/>
    </source>
</evidence>
<accession>A0A8X6NCR0</accession>
<dbReference type="AlphaFoldDB" id="A0A8X6NCR0"/>
<dbReference type="EMBL" id="BMAW01103207">
    <property type="protein sequence ID" value="GFT08026.1"/>
    <property type="molecule type" value="Genomic_DNA"/>
</dbReference>
<evidence type="ECO:0000313" key="2">
    <source>
        <dbReference type="Proteomes" id="UP000887013"/>
    </source>
</evidence>
<sequence>MFTAHREGRYDHFKDGCSSVENNASSCRSLIFKNEIMSDQVKMLVMQVHRTTIRKLGDEASINIGSVHAILTGDLVIRIISGGPLIKSSLVKSSIPVLSDSLLSRHGSTGLLEFPQTENNLKGSLCQSSKV</sequence>
<comment type="caution">
    <text evidence="1">The sequence shown here is derived from an EMBL/GenBank/DDBJ whole genome shotgun (WGS) entry which is preliminary data.</text>
</comment>